<evidence type="ECO:0000256" key="5">
    <source>
        <dbReference type="ARBA" id="ARBA00022801"/>
    </source>
</evidence>
<accession>A0ABD2NSK0</accession>
<feature type="domain" description="Reverse transcriptase RNase H-like" evidence="7">
    <location>
        <begin position="1"/>
        <end position="51"/>
    </location>
</feature>
<dbReference type="InterPro" id="IPR041373">
    <property type="entry name" value="RT_RNaseH"/>
</dbReference>
<dbReference type="Pfam" id="PF17917">
    <property type="entry name" value="RT_RNaseH"/>
    <property type="match status" value="1"/>
</dbReference>
<dbReference type="EMBL" id="JABFTP020000144">
    <property type="protein sequence ID" value="KAL3281686.1"/>
    <property type="molecule type" value="Genomic_DNA"/>
</dbReference>
<keyword evidence="4" id="KW-0255">Endonuclease</keyword>
<evidence type="ECO:0000256" key="4">
    <source>
        <dbReference type="ARBA" id="ARBA00022759"/>
    </source>
</evidence>
<proteinExistence type="predicted"/>
<dbReference type="Proteomes" id="UP001516400">
    <property type="component" value="Unassembled WGS sequence"/>
</dbReference>
<dbReference type="InterPro" id="IPR050951">
    <property type="entry name" value="Retrovirus_Pol_polyprotein"/>
</dbReference>
<evidence type="ECO:0000256" key="3">
    <source>
        <dbReference type="ARBA" id="ARBA00022722"/>
    </source>
</evidence>
<dbReference type="PANTHER" id="PTHR37984">
    <property type="entry name" value="PROTEIN CBG26694"/>
    <property type="match status" value="1"/>
</dbReference>
<keyword evidence="5" id="KW-0378">Hydrolase</keyword>
<organism evidence="8 9">
    <name type="scientific">Cryptolaemus montrouzieri</name>
    <dbReference type="NCBI Taxonomy" id="559131"/>
    <lineage>
        <taxon>Eukaryota</taxon>
        <taxon>Metazoa</taxon>
        <taxon>Ecdysozoa</taxon>
        <taxon>Arthropoda</taxon>
        <taxon>Hexapoda</taxon>
        <taxon>Insecta</taxon>
        <taxon>Pterygota</taxon>
        <taxon>Neoptera</taxon>
        <taxon>Endopterygota</taxon>
        <taxon>Coleoptera</taxon>
        <taxon>Polyphaga</taxon>
        <taxon>Cucujiformia</taxon>
        <taxon>Coccinelloidea</taxon>
        <taxon>Coccinellidae</taxon>
        <taxon>Scymninae</taxon>
        <taxon>Scymnini</taxon>
        <taxon>Cryptolaemus</taxon>
    </lineage>
</organism>
<evidence type="ECO:0000313" key="9">
    <source>
        <dbReference type="Proteomes" id="UP001516400"/>
    </source>
</evidence>
<keyword evidence="6" id="KW-0695">RNA-directed DNA polymerase</keyword>
<reference evidence="8 9" key="1">
    <citation type="journal article" date="2021" name="BMC Biol.">
        <title>Horizontally acquired antibacterial genes associated with adaptive radiation of ladybird beetles.</title>
        <authorList>
            <person name="Li H.S."/>
            <person name="Tang X.F."/>
            <person name="Huang Y.H."/>
            <person name="Xu Z.Y."/>
            <person name="Chen M.L."/>
            <person name="Du X.Y."/>
            <person name="Qiu B.Y."/>
            <person name="Chen P.T."/>
            <person name="Zhang W."/>
            <person name="Slipinski A."/>
            <person name="Escalona H.E."/>
            <person name="Waterhouse R.M."/>
            <person name="Zwick A."/>
            <person name="Pang H."/>
        </authorList>
    </citation>
    <scope>NUCLEOTIDE SEQUENCE [LARGE SCALE GENOMIC DNA]</scope>
    <source>
        <strain evidence="8">SYSU2018</strain>
    </source>
</reference>
<sequence>MAIKEAIKYWQHWLIRKHFKVFSDHKPLERMNIKARTDEELGDLTYYLSQFDFEMIYHPASENLEADCLSRNPVSEIQQTDDETLKVVNHIKIKDIIEDQKNNKFNKFIRNEKDETIFKDNIYY</sequence>
<dbReference type="GO" id="GO:0016787">
    <property type="term" value="F:hydrolase activity"/>
    <property type="evidence" value="ECO:0007669"/>
    <property type="project" value="UniProtKB-KW"/>
</dbReference>
<gene>
    <name evidence="8" type="ORF">HHI36_004892</name>
</gene>
<protein>
    <recommendedName>
        <fullName evidence="7">Reverse transcriptase RNase H-like domain-containing protein</fullName>
    </recommendedName>
</protein>
<dbReference type="GO" id="GO:0004519">
    <property type="term" value="F:endonuclease activity"/>
    <property type="evidence" value="ECO:0007669"/>
    <property type="project" value="UniProtKB-KW"/>
</dbReference>
<comment type="caution">
    <text evidence="8">The sequence shown here is derived from an EMBL/GenBank/DDBJ whole genome shotgun (WGS) entry which is preliminary data.</text>
</comment>
<evidence type="ECO:0000256" key="6">
    <source>
        <dbReference type="ARBA" id="ARBA00022918"/>
    </source>
</evidence>
<keyword evidence="1" id="KW-0808">Transferase</keyword>
<evidence type="ECO:0000259" key="7">
    <source>
        <dbReference type="Pfam" id="PF17917"/>
    </source>
</evidence>
<evidence type="ECO:0000256" key="2">
    <source>
        <dbReference type="ARBA" id="ARBA00022695"/>
    </source>
</evidence>
<dbReference type="AlphaFoldDB" id="A0ABD2NSK0"/>
<evidence type="ECO:0000256" key="1">
    <source>
        <dbReference type="ARBA" id="ARBA00022679"/>
    </source>
</evidence>
<name>A0ABD2NSK0_9CUCU</name>
<keyword evidence="3" id="KW-0540">Nuclease</keyword>
<keyword evidence="2" id="KW-0548">Nucleotidyltransferase</keyword>
<keyword evidence="9" id="KW-1185">Reference proteome</keyword>
<dbReference type="PANTHER" id="PTHR37984:SF5">
    <property type="entry name" value="PROTEIN NYNRIN-LIKE"/>
    <property type="match status" value="1"/>
</dbReference>
<evidence type="ECO:0000313" key="8">
    <source>
        <dbReference type="EMBL" id="KAL3281686.1"/>
    </source>
</evidence>
<dbReference type="GO" id="GO:0003964">
    <property type="term" value="F:RNA-directed DNA polymerase activity"/>
    <property type="evidence" value="ECO:0007669"/>
    <property type="project" value="UniProtKB-KW"/>
</dbReference>